<dbReference type="PRINTS" id="PR00411">
    <property type="entry name" value="PNDRDTASEI"/>
</dbReference>
<dbReference type="InterPro" id="IPR036188">
    <property type="entry name" value="FAD/NAD-bd_sf"/>
</dbReference>
<evidence type="ECO:0000313" key="9">
    <source>
        <dbReference type="Proteomes" id="UP000019471"/>
    </source>
</evidence>
<proteinExistence type="inferred from homology"/>
<dbReference type="FunFam" id="3.50.50.60:FF:000341">
    <property type="entry name" value="Baeyer-Villiger monooxygenase"/>
    <property type="match status" value="1"/>
</dbReference>
<dbReference type="Gene3D" id="3.50.50.60">
    <property type="entry name" value="FAD/NAD(P)-binding domain"/>
    <property type="match status" value="2"/>
</dbReference>
<dbReference type="PANTHER" id="PTHR43098:SF4">
    <property type="entry name" value="BLR3857 PROTEIN"/>
    <property type="match status" value="1"/>
</dbReference>
<organism evidence="8 9">
    <name type="scientific">Cladophialophora psammophila CBS 110553</name>
    <dbReference type="NCBI Taxonomy" id="1182543"/>
    <lineage>
        <taxon>Eukaryota</taxon>
        <taxon>Fungi</taxon>
        <taxon>Dikarya</taxon>
        <taxon>Ascomycota</taxon>
        <taxon>Pezizomycotina</taxon>
        <taxon>Eurotiomycetes</taxon>
        <taxon>Chaetothyriomycetidae</taxon>
        <taxon>Chaetothyriales</taxon>
        <taxon>Herpotrichiellaceae</taxon>
        <taxon>Cladophialophora</taxon>
    </lineage>
</organism>
<dbReference type="AlphaFoldDB" id="W9XB96"/>
<dbReference type="PANTHER" id="PTHR43098">
    <property type="entry name" value="L-ORNITHINE N(5)-MONOOXYGENASE-RELATED"/>
    <property type="match status" value="1"/>
</dbReference>
<dbReference type="Proteomes" id="UP000019471">
    <property type="component" value="Unassembled WGS sequence"/>
</dbReference>
<evidence type="ECO:0000256" key="3">
    <source>
        <dbReference type="ARBA" id="ARBA00022630"/>
    </source>
</evidence>
<dbReference type="GO" id="GO:0004497">
    <property type="term" value="F:monooxygenase activity"/>
    <property type="evidence" value="ECO:0007669"/>
    <property type="project" value="UniProtKB-KW"/>
</dbReference>
<dbReference type="Pfam" id="PF13738">
    <property type="entry name" value="Pyr_redox_3"/>
    <property type="match status" value="1"/>
</dbReference>
<evidence type="ECO:0000256" key="6">
    <source>
        <dbReference type="ARBA" id="ARBA00023002"/>
    </source>
</evidence>
<accession>W9XB96</accession>
<keyword evidence="3" id="KW-0285">Flavoprotein</keyword>
<dbReference type="SUPFAM" id="SSF51905">
    <property type="entry name" value="FAD/NAD(P)-binding domain"/>
    <property type="match status" value="1"/>
</dbReference>
<reference evidence="8 9" key="1">
    <citation type="submission" date="2013-03" db="EMBL/GenBank/DDBJ databases">
        <title>The Genome Sequence of Cladophialophora psammophila CBS 110553.</title>
        <authorList>
            <consortium name="The Broad Institute Genomics Platform"/>
            <person name="Cuomo C."/>
            <person name="de Hoog S."/>
            <person name="Gorbushina A."/>
            <person name="Walker B."/>
            <person name="Young S.K."/>
            <person name="Zeng Q."/>
            <person name="Gargeya S."/>
            <person name="Fitzgerald M."/>
            <person name="Haas B."/>
            <person name="Abouelleil A."/>
            <person name="Allen A.W."/>
            <person name="Alvarado L."/>
            <person name="Arachchi H.M."/>
            <person name="Berlin A.M."/>
            <person name="Chapman S.B."/>
            <person name="Gainer-Dewar J."/>
            <person name="Goldberg J."/>
            <person name="Griggs A."/>
            <person name="Gujja S."/>
            <person name="Hansen M."/>
            <person name="Howarth C."/>
            <person name="Imamovic A."/>
            <person name="Ireland A."/>
            <person name="Larimer J."/>
            <person name="McCowan C."/>
            <person name="Murphy C."/>
            <person name="Pearson M."/>
            <person name="Poon T.W."/>
            <person name="Priest M."/>
            <person name="Roberts A."/>
            <person name="Saif S."/>
            <person name="Shea T."/>
            <person name="Sisk P."/>
            <person name="Sykes S."/>
            <person name="Wortman J."/>
            <person name="Nusbaum C."/>
            <person name="Birren B."/>
        </authorList>
    </citation>
    <scope>NUCLEOTIDE SEQUENCE [LARGE SCALE GENOMIC DNA]</scope>
    <source>
        <strain evidence="8 9">CBS 110553</strain>
    </source>
</reference>
<keyword evidence="5" id="KW-0521">NADP</keyword>
<keyword evidence="4" id="KW-0274">FAD</keyword>
<protein>
    <submittedName>
        <fullName evidence="8">Cyclohexanone monooxygenase</fullName>
    </submittedName>
</protein>
<dbReference type="eggNOG" id="KOG1399">
    <property type="taxonomic scope" value="Eukaryota"/>
</dbReference>
<dbReference type="EMBL" id="AMGX01000015">
    <property type="protein sequence ID" value="EXJ67709.1"/>
    <property type="molecule type" value="Genomic_DNA"/>
</dbReference>
<keyword evidence="7 8" id="KW-0503">Monooxygenase</keyword>
<evidence type="ECO:0000256" key="5">
    <source>
        <dbReference type="ARBA" id="ARBA00022857"/>
    </source>
</evidence>
<comment type="similarity">
    <text evidence="2">Belongs to the FAD-binding monooxygenase family.</text>
</comment>
<keyword evidence="6" id="KW-0560">Oxidoreductase</keyword>
<name>W9XB96_9EURO</name>
<dbReference type="RefSeq" id="XP_007747825.1">
    <property type="nucleotide sequence ID" value="XM_007749635.1"/>
</dbReference>
<dbReference type="InterPro" id="IPR050775">
    <property type="entry name" value="FAD-binding_Monooxygenases"/>
</dbReference>
<keyword evidence="9" id="KW-1185">Reference proteome</keyword>
<dbReference type="OrthoDB" id="66881at2759"/>
<comment type="caution">
    <text evidence="8">The sequence shown here is derived from an EMBL/GenBank/DDBJ whole genome shotgun (WGS) entry which is preliminary data.</text>
</comment>
<dbReference type="HOGENOM" id="CLU_006937_8_2_1"/>
<dbReference type="GeneID" id="19193752"/>
<evidence type="ECO:0000256" key="7">
    <source>
        <dbReference type="ARBA" id="ARBA00023033"/>
    </source>
</evidence>
<gene>
    <name evidence="8" type="ORF">A1O5_09055</name>
</gene>
<comment type="cofactor">
    <cofactor evidence="1">
        <name>FAD</name>
        <dbReference type="ChEBI" id="CHEBI:57692"/>
    </cofactor>
</comment>
<evidence type="ECO:0000313" key="8">
    <source>
        <dbReference type="EMBL" id="EXJ67709.1"/>
    </source>
</evidence>
<sequence length="625" mass="70193">MATALIVEAMPTLDPSTTAQTAAAIPKDVNFDPDALKSKYFAERDKRLHNGGLDQYRPVEGSLSSYVEDPYVEPGFTRDPVDLDCDVVIIGGGYGGQLVAVRLMEQGINNFRIIEKGGDFGGTWYWNRYPGAQCDIESYIYMPLLEETNYIPTEKYAHAQELLDHSKRIGEQYDLYSRSLFQTEVLVLRWCASNSRWLVDTSRKDNIRARFVIPVAGPLHRPKLPGLPGIESFRGHSFHSSRWDYDYTGGNEAGGLTKLADKRVGIIGTGATAVQLVPHLGAGAKELYVFQRTPSSIDIRANKPTDWEWANSLQKGWQQNRMDNFTIILSGGFQEEDLVADAWTNTLGKLRPNPIKMKTVAPEAYAAELELADFKKMESLRARVDAIVEDKRTAEGLKPWYNHFCKRPCCHDEYLQTFNRPNVHLVDTEGKGVEAITTKGVVSNGKEYELDCIIYATGFEVATDFSHRAGMDIYGRDNLTLTEKWREGALTFHGWTTRDFPNCFFVSNLQSAQSVNFIHATNEQAIHLAYIVSECQKRGINTVEPTADAEANWVDTVIETTKMRRNLLRGCTPGYYNNEGDFSLRAQRNAPYGGGVMPFLEILSDWRQEGKLEGLDIVCVQSGDP</sequence>
<evidence type="ECO:0000256" key="2">
    <source>
        <dbReference type="ARBA" id="ARBA00010139"/>
    </source>
</evidence>
<evidence type="ECO:0000256" key="4">
    <source>
        <dbReference type="ARBA" id="ARBA00022827"/>
    </source>
</evidence>
<evidence type="ECO:0000256" key="1">
    <source>
        <dbReference type="ARBA" id="ARBA00001974"/>
    </source>
</evidence>